<proteinExistence type="predicted"/>
<dbReference type="Proteomes" id="UP000077342">
    <property type="component" value="Unassembled WGS sequence"/>
</dbReference>
<dbReference type="InterPro" id="IPR015854">
    <property type="entry name" value="ABC_transpr_LolD-like"/>
</dbReference>
<dbReference type="Gene3D" id="3.40.50.300">
    <property type="entry name" value="P-loop containing nucleotide triphosphate hydrolases"/>
    <property type="match status" value="1"/>
</dbReference>
<dbReference type="InterPro" id="IPR003439">
    <property type="entry name" value="ABC_transporter-like_ATP-bd"/>
</dbReference>
<dbReference type="PROSITE" id="PS00211">
    <property type="entry name" value="ABC_TRANSPORTER_1"/>
    <property type="match status" value="1"/>
</dbReference>
<dbReference type="SUPFAM" id="SSF52540">
    <property type="entry name" value="P-loop containing nucleoside triphosphate hydrolases"/>
    <property type="match status" value="1"/>
</dbReference>
<comment type="caution">
    <text evidence="5">The sequence shown here is derived from an EMBL/GenBank/DDBJ whole genome shotgun (WGS) entry which is preliminary data.</text>
</comment>
<reference evidence="6" key="1">
    <citation type="submission" date="2016-04" db="EMBL/GenBank/DDBJ databases">
        <authorList>
            <person name="Strapagiel D."/>
            <person name="Borowka P."/>
            <person name="Marciniak B."/>
            <person name="Bakula Z."/>
            <person name="Van Ingen J."/>
            <person name="Safianowska A."/>
            <person name="Dziadek J."/>
            <person name="Jagielski T."/>
        </authorList>
    </citation>
    <scope>NUCLEOTIDE SEQUENCE [LARGE SCALE GENOMIC DNA]</scope>
    <source>
        <strain evidence="6">1010001458</strain>
    </source>
</reference>
<dbReference type="InterPro" id="IPR003593">
    <property type="entry name" value="AAA+_ATPase"/>
</dbReference>
<dbReference type="InterPro" id="IPR017911">
    <property type="entry name" value="MacB-like_ATP-bd"/>
</dbReference>
<name>A0A163Z606_9MYCO</name>
<dbReference type="InterPro" id="IPR017871">
    <property type="entry name" value="ABC_transporter-like_CS"/>
</dbReference>
<dbReference type="GO" id="GO:0005886">
    <property type="term" value="C:plasma membrane"/>
    <property type="evidence" value="ECO:0007669"/>
    <property type="project" value="TreeGrafter"/>
</dbReference>
<keyword evidence="6" id="KW-1185">Reference proteome</keyword>
<keyword evidence="2" id="KW-0547">Nucleotide-binding</keyword>
<evidence type="ECO:0000313" key="6">
    <source>
        <dbReference type="Proteomes" id="UP000077342"/>
    </source>
</evidence>
<dbReference type="GO" id="GO:0022857">
    <property type="term" value="F:transmembrane transporter activity"/>
    <property type="evidence" value="ECO:0007669"/>
    <property type="project" value="TreeGrafter"/>
</dbReference>
<dbReference type="InterPro" id="IPR027417">
    <property type="entry name" value="P-loop_NTPase"/>
</dbReference>
<evidence type="ECO:0000256" key="3">
    <source>
        <dbReference type="ARBA" id="ARBA00022840"/>
    </source>
</evidence>
<gene>
    <name evidence="5" type="ORF">A4G28_04950</name>
</gene>
<protein>
    <recommendedName>
        <fullName evidence="4">ABC transporter domain-containing protein</fullName>
    </recommendedName>
</protein>
<dbReference type="PANTHER" id="PTHR24220">
    <property type="entry name" value="IMPORT ATP-BINDING PROTEIN"/>
    <property type="match status" value="1"/>
</dbReference>
<keyword evidence="1" id="KW-0813">Transport</keyword>
<evidence type="ECO:0000256" key="2">
    <source>
        <dbReference type="ARBA" id="ARBA00022741"/>
    </source>
</evidence>
<evidence type="ECO:0000313" key="5">
    <source>
        <dbReference type="EMBL" id="KZS61212.1"/>
    </source>
</evidence>
<evidence type="ECO:0000259" key="4">
    <source>
        <dbReference type="PROSITE" id="PS50893"/>
    </source>
</evidence>
<dbReference type="SMART" id="SM00382">
    <property type="entry name" value="AAA"/>
    <property type="match status" value="1"/>
</dbReference>
<feature type="domain" description="ABC transporter" evidence="4">
    <location>
        <begin position="1"/>
        <end position="228"/>
    </location>
</feature>
<dbReference type="GO" id="GO:0016887">
    <property type="term" value="F:ATP hydrolysis activity"/>
    <property type="evidence" value="ECO:0007669"/>
    <property type="project" value="InterPro"/>
</dbReference>
<dbReference type="GO" id="GO:0098796">
    <property type="term" value="C:membrane protein complex"/>
    <property type="evidence" value="ECO:0007669"/>
    <property type="project" value="UniProtKB-ARBA"/>
</dbReference>
<accession>A0A163Z606</accession>
<dbReference type="PROSITE" id="PS50893">
    <property type="entry name" value="ABC_TRANSPORTER_2"/>
    <property type="match status" value="1"/>
</dbReference>
<dbReference type="FunFam" id="3.40.50.300:FF:000032">
    <property type="entry name" value="Export ABC transporter ATP-binding protein"/>
    <property type="match status" value="1"/>
</dbReference>
<sequence length="230" mass="24821">MEAVSRTYGSGPTAVDALKDVNLEVWPGEFVVILGPSGSGKTTLLNLVGGIEAPTCGRILVSGNDIAALSTRKRAAYRRDQVGFVFQFFNLVATLTARENVEIIAELAGEDCAHRSRGALVKVDLTDLADRFPGQMSGGQQQRVAIARAVVKDPPLLLCDEPTGSLDLTTGRQVLTMLRELAREGRHTVLLVTHNSAIAKIADRVVWLRSGRVARQERVAAPVPAQDLDW</sequence>
<dbReference type="AlphaFoldDB" id="A0A163Z606"/>
<dbReference type="CDD" id="cd03255">
    <property type="entry name" value="ABC_MJ0796_LolCDE_FtsE"/>
    <property type="match status" value="1"/>
</dbReference>
<organism evidence="5 6">
    <name type="scientific">Mycobacterium ostraviense</name>
    <dbReference type="NCBI Taxonomy" id="2738409"/>
    <lineage>
        <taxon>Bacteria</taxon>
        <taxon>Bacillati</taxon>
        <taxon>Actinomycetota</taxon>
        <taxon>Actinomycetes</taxon>
        <taxon>Mycobacteriales</taxon>
        <taxon>Mycobacteriaceae</taxon>
        <taxon>Mycobacterium</taxon>
    </lineage>
</organism>
<dbReference type="PANTHER" id="PTHR24220:SF686">
    <property type="entry name" value="BLL7988 PROTEIN"/>
    <property type="match status" value="1"/>
</dbReference>
<dbReference type="GO" id="GO:0005524">
    <property type="term" value="F:ATP binding"/>
    <property type="evidence" value="ECO:0007669"/>
    <property type="project" value="UniProtKB-KW"/>
</dbReference>
<dbReference type="Pfam" id="PF00005">
    <property type="entry name" value="ABC_tran"/>
    <property type="match status" value="1"/>
</dbReference>
<evidence type="ECO:0000256" key="1">
    <source>
        <dbReference type="ARBA" id="ARBA00022448"/>
    </source>
</evidence>
<keyword evidence="3" id="KW-0067">ATP-binding</keyword>
<dbReference type="EMBL" id="LWCI01000118">
    <property type="protein sequence ID" value="KZS61212.1"/>
    <property type="molecule type" value="Genomic_DNA"/>
</dbReference>